<organism evidence="1 2">
    <name type="scientific">Varibaculum cambriense</name>
    <dbReference type="NCBI Taxonomy" id="184870"/>
    <lineage>
        <taxon>Bacteria</taxon>
        <taxon>Bacillati</taxon>
        <taxon>Actinomycetota</taxon>
        <taxon>Actinomycetes</taxon>
        <taxon>Actinomycetales</taxon>
        <taxon>Actinomycetaceae</taxon>
        <taxon>Varibaculum</taxon>
    </lineage>
</organism>
<evidence type="ECO:0000313" key="1">
    <source>
        <dbReference type="EMBL" id="MCG4617513.1"/>
    </source>
</evidence>
<evidence type="ECO:0008006" key="3">
    <source>
        <dbReference type="Google" id="ProtNLM"/>
    </source>
</evidence>
<dbReference type="RefSeq" id="WP_238127744.1">
    <property type="nucleotide sequence ID" value="NZ_JAKNHJ010000005.1"/>
</dbReference>
<gene>
    <name evidence="1" type="ORF">L0M99_03240</name>
</gene>
<dbReference type="EMBL" id="JAKNHJ010000005">
    <property type="protein sequence ID" value="MCG4617513.1"/>
    <property type="molecule type" value="Genomic_DNA"/>
</dbReference>
<sequence>MCQKYEFDAWLDDAKDDLTEDAYEELYKIWCEVDQLFEVAPASGDKPREVDQDAINEFLTGAAEFSFAISKPTSETSKAHAASVLQAVGEDWAKARGQYHAARLQLYGAIKAAHAYTNRNQIAVNAGVGRDTVYKVLDAENLS</sequence>
<name>A0AAJ1F7N1_9ACTO</name>
<dbReference type="Proteomes" id="UP001200537">
    <property type="component" value="Unassembled WGS sequence"/>
</dbReference>
<accession>A0AAJ1F7N1</accession>
<comment type="caution">
    <text evidence="1">The sequence shown here is derived from an EMBL/GenBank/DDBJ whole genome shotgun (WGS) entry which is preliminary data.</text>
</comment>
<dbReference type="AlphaFoldDB" id="A0AAJ1F7N1"/>
<evidence type="ECO:0000313" key="2">
    <source>
        <dbReference type="Proteomes" id="UP001200537"/>
    </source>
</evidence>
<proteinExistence type="predicted"/>
<protein>
    <recommendedName>
        <fullName evidence="3">Helix-turn-helix domain-containing protein</fullName>
    </recommendedName>
</protein>
<reference evidence="1" key="1">
    <citation type="submission" date="2022-01" db="EMBL/GenBank/DDBJ databases">
        <title>Collection of gut derived symbiotic bacterial strains cultured from healthy donors.</title>
        <authorList>
            <person name="Lin H."/>
            <person name="Kohout C."/>
            <person name="Waligurski E."/>
            <person name="Pamer E.G."/>
        </authorList>
    </citation>
    <scope>NUCLEOTIDE SEQUENCE</scope>
    <source>
        <strain evidence="1">DFI.7.46</strain>
    </source>
</reference>